<dbReference type="EMBL" id="CM026426">
    <property type="protein sequence ID" value="KAG0573041.1"/>
    <property type="molecule type" value="Genomic_DNA"/>
</dbReference>
<dbReference type="Proteomes" id="UP000822688">
    <property type="component" value="Chromosome V"/>
</dbReference>
<dbReference type="AlphaFoldDB" id="A0A8T0HQG4"/>
<reference evidence="2" key="1">
    <citation type="submission" date="2020-06" db="EMBL/GenBank/DDBJ databases">
        <title>WGS assembly of Ceratodon purpureus strain R40.</title>
        <authorList>
            <person name="Carey S.B."/>
            <person name="Jenkins J."/>
            <person name="Shu S."/>
            <person name="Lovell J.T."/>
            <person name="Sreedasyam A."/>
            <person name="Maumus F."/>
            <person name="Tiley G.P."/>
            <person name="Fernandez-Pozo N."/>
            <person name="Barry K."/>
            <person name="Chen C."/>
            <person name="Wang M."/>
            <person name="Lipzen A."/>
            <person name="Daum C."/>
            <person name="Saski C.A."/>
            <person name="Payton A.C."/>
            <person name="Mcbreen J.C."/>
            <person name="Conrad R.E."/>
            <person name="Kollar L.M."/>
            <person name="Olsson S."/>
            <person name="Huttunen S."/>
            <person name="Landis J.B."/>
            <person name="Wickett N.J."/>
            <person name="Johnson M.G."/>
            <person name="Rensing S.A."/>
            <person name="Grimwood J."/>
            <person name="Schmutz J."/>
            <person name="Mcdaniel S.F."/>
        </authorList>
    </citation>
    <scope>NUCLEOTIDE SEQUENCE</scope>
    <source>
        <strain evidence="2">R40</strain>
    </source>
</reference>
<feature type="domain" description="BRCT" evidence="1">
    <location>
        <begin position="60"/>
        <end position="162"/>
    </location>
</feature>
<comment type="caution">
    <text evidence="2">The sequence shown here is derived from an EMBL/GenBank/DDBJ whole genome shotgun (WGS) entry which is preliminary data.</text>
</comment>
<evidence type="ECO:0000313" key="2">
    <source>
        <dbReference type="EMBL" id="KAG0573041.1"/>
    </source>
</evidence>
<dbReference type="Pfam" id="PF00533">
    <property type="entry name" value="BRCT"/>
    <property type="match status" value="1"/>
</dbReference>
<keyword evidence="3" id="KW-1185">Reference proteome</keyword>
<name>A0A8T0HQG4_CERPU</name>
<evidence type="ECO:0000259" key="1">
    <source>
        <dbReference type="PROSITE" id="PS50172"/>
    </source>
</evidence>
<gene>
    <name evidence="2" type="ORF">KC19_VG143700</name>
</gene>
<accession>A0A8T0HQG4</accession>
<dbReference type="Gene3D" id="3.40.50.10190">
    <property type="entry name" value="BRCT domain"/>
    <property type="match status" value="1"/>
</dbReference>
<dbReference type="InterPro" id="IPR001357">
    <property type="entry name" value="BRCT_dom"/>
</dbReference>
<protein>
    <recommendedName>
        <fullName evidence="1">BRCT domain-containing protein</fullName>
    </recommendedName>
</protein>
<dbReference type="SUPFAM" id="SSF52113">
    <property type="entry name" value="BRCT domain"/>
    <property type="match status" value="1"/>
</dbReference>
<organism evidence="2 3">
    <name type="scientific">Ceratodon purpureus</name>
    <name type="common">Fire moss</name>
    <name type="synonym">Dicranum purpureum</name>
    <dbReference type="NCBI Taxonomy" id="3225"/>
    <lineage>
        <taxon>Eukaryota</taxon>
        <taxon>Viridiplantae</taxon>
        <taxon>Streptophyta</taxon>
        <taxon>Embryophyta</taxon>
        <taxon>Bryophyta</taxon>
        <taxon>Bryophytina</taxon>
        <taxon>Bryopsida</taxon>
        <taxon>Dicranidae</taxon>
        <taxon>Pseudoditrichales</taxon>
        <taxon>Ditrichaceae</taxon>
        <taxon>Ceratodon</taxon>
    </lineage>
</organism>
<evidence type="ECO:0000313" key="3">
    <source>
        <dbReference type="Proteomes" id="UP000822688"/>
    </source>
</evidence>
<sequence length="193" mass="21995">MCDHATLEELAECEECPHDYERNPKRAKNRRKNGRALCLSGQELEQEIDDLMLKFIRFWESKRWFAGLVLFLAPPIHSKLSISAESYGASTSDTLDDSVTHVVTYHKPELKLRGDKVLRSLGGSREQDLVSLGGWWHLDRRFIKVVYQDWIEDCVAAGKVLPRAVRWEAGDLGPITLAKDTTCSCKFDNLGFL</sequence>
<dbReference type="PROSITE" id="PS50172">
    <property type="entry name" value="BRCT"/>
    <property type="match status" value="1"/>
</dbReference>
<proteinExistence type="predicted"/>
<dbReference type="InterPro" id="IPR036420">
    <property type="entry name" value="BRCT_dom_sf"/>
</dbReference>